<dbReference type="AlphaFoldDB" id="A0A2S9VDC3"/>
<dbReference type="Proteomes" id="UP000238949">
    <property type="component" value="Unassembled WGS sequence"/>
</dbReference>
<name>A0A2S9VDC3_9ALTE</name>
<dbReference type="RefSeq" id="WP_105933784.1">
    <property type="nucleotide sequence ID" value="NZ_PVNP01000049.1"/>
</dbReference>
<proteinExistence type="predicted"/>
<organism evidence="1 2">
    <name type="scientific">Alteromonas alba</name>
    <dbReference type="NCBI Taxonomy" id="2079529"/>
    <lineage>
        <taxon>Bacteria</taxon>
        <taxon>Pseudomonadati</taxon>
        <taxon>Pseudomonadota</taxon>
        <taxon>Gammaproteobacteria</taxon>
        <taxon>Alteromonadales</taxon>
        <taxon>Alteromonadaceae</taxon>
        <taxon>Alteromonas/Salinimonas group</taxon>
        <taxon>Alteromonas</taxon>
    </lineage>
</organism>
<dbReference type="OrthoDB" id="547680at2"/>
<dbReference type="SUPFAM" id="SSF53850">
    <property type="entry name" value="Periplasmic binding protein-like II"/>
    <property type="match status" value="1"/>
</dbReference>
<keyword evidence="2" id="KW-1185">Reference proteome</keyword>
<gene>
    <name evidence="1" type="ORF">C6Y40_05855</name>
</gene>
<reference evidence="2" key="1">
    <citation type="journal article" date="2020" name="Int. J. Syst. Evol. Microbiol.">
        <title>Alteromonas alba sp. nov., a marine bacterium isolated from the seawater of the West Pacific Ocean.</title>
        <authorList>
            <person name="Sun C."/>
            <person name="Wu Y.-H."/>
            <person name="Xamxidin M."/>
            <person name="Cheng H."/>
            <person name="Xu X.-W."/>
        </authorList>
    </citation>
    <scope>NUCLEOTIDE SEQUENCE [LARGE SCALE GENOMIC DNA]</scope>
    <source>
        <strain evidence="2">190</strain>
    </source>
</reference>
<evidence type="ECO:0000313" key="1">
    <source>
        <dbReference type="EMBL" id="PRO74481.1"/>
    </source>
</evidence>
<sequence length="289" mass="32958">MYKMALFIIALMGVYPAVVRAMEIVRIPTFTVQDPIIEYLNNQLELALAITEEDFGQVRLVHLKIPMEEERQLRNLNQNITDIAWATCSLARNENYQPVLIPQIAGLFGIRVSVIREGDQRLLEINDIDTLKELIVVQSPKWQDYDILVNNGFTVLPSDRFSAYRAIQEGLADFYPRGIAEVTGEMQATNTEGLAIAPQHVLRYPLLYLVYVKKSNMALAERLTQGFQHNLESGVFQTLMQSQPWFKRAKSMLLGRTVIDLENEDSLGECLQVQDQHKSLLQAPYTTND</sequence>
<evidence type="ECO:0000313" key="2">
    <source>
        <dbReference type="Proteomes" id="UP000238949"/>
    </source>
</evidence>
<evidence type="ECO:0008006" key="3">
    <source>
        <dbReference type="Google" id="ProtNLM"/>
    </source>
</evidence>
<comment type="caution">
    <text evidence="1">The sequence shown here is derived from an EMBL/GenBank/DDBJ whole genome shotgun (WGS) entry which is preliminary data.</text>
</comment>
<dbReference type="EMBL" id="PVNP01000049">
    <property type="protein sequence ID" value="PRO74481.1"/>
    <property type="molecule type" value="Genomic_DNA"/>
</dbReference>
<accession>A0A2S9VDC3</accession>
<protein>
    <recommendedName>
        <fullName evidence="3">Solute-binding protein family 3/N-terminal domain-containing protein</fullName>
    </recommendedName>
</protein>